<feature type="non-terminal residue" evidence="1">
    <location>
        <position position="1"/>
    </location>
</feature>
<evidence type="ECO:0000313" key="2">
    <source>
        <dbReference type="Proteomes" id="UP001381693"/>
    </source>
</evidence>
<comment type="caution">
    <text evidence="1">The sequence shown here is derived from an EMBL/GenBank/DDBJ whole genome shotgun (WGS) entry which is preliminary data.</text>
</comment>
<accession>A0AAN8X558</accession>
<sequence length="75" mass="8643">DMGGWRLHQWIGGESLRHGTDLVPSAIRLCHIPGNRRRLLRFSDEESWICDHVRPPAECLWKKNGRSSLFPSSYG</sequence>
<gene>
    <name evidence="1" type="ORF">SK128_017455</name>
</gene>
<protein>
    <submittedName>
        <fullName evidence="1">Uncharacterized protein</fullName>
    </submittedName>
</protein>
<reference evidence="1 2" key="1">
    <citation type="submission" date="2023-11" db="EMBL/GenBank/DDBJ databases">
        <title>Halocaridina rubra genome assembly.</title>
        <authorList>
            <person name="Smith C."/>
        </authorList>
    </citation>
    <scope>NUCLEOTIDE SEQUENCE [LARGE SCALE GENOMIC DNA]</scope>
    <source>
        <strain evidence="1">EP-1</strain>
        <tissue evidence="1">Whole</tissue>
    </source>
</reference>
<dbReference type="Proteomes" id="UP001381693">
    <property type="component" value="Unassembled WGS sequence"/>
</dbReference>
<proteinExistence type="predicted"/>
<keyword evidence="2" id="KW-1185">Reference proteome</keyword>
<dbReference type="EMBL" id="JAXCGZ010008132">
    <property type="protein sequence ID" value="KAK7077922.1"/>
    <property type="molecule type" value="Genomic_DNA"/>
</dbReference>
<dbReference type="AlphaFoldDB" id="A0AAN8X558"/>
<feature type="non-terminal residue" evidence="1">
    <location>
        <position position="75"/>
    </location>
</feature>
<evidence type="ECO:0000313" key="1">
    <source>
        <dbReference type="EMBL" id="KAK7077922.1"/>
    </source>
</evidence>
<name>A0AAN8X558_HALRR</name>
<organism evidence="1 2">
    <name type="scientific">Halocaridina rubra</name>
    <name type="common">Hawaiian red shrimp</name>
    <dbReference type="NCBI Taxonomy" id="373956"/>
    <lineage>
        <taxon>Eukaryota</taxon>
        <taxon>Metazoa</taxon>
        <taxon>Ecdysozoa</taxon>
        <taxon>Arthropoda</taxon>
        <taxon>Crustacea</taxon>
        <taxon>Multicrustacea</taxon>
        <taxon>Malacostraca</taxon>
        <taxon>Eumalacostraca</taxon>
        <taxon>Eucarida</taxon>
        <taxon>Decapoda</taxon>
        <taxon>Pleocyemata</taxon>
        <taxon>Caridea</taxon>
        <taxon>Atyoidea</taxon>
        <taxon>Atyidae</taxon>
        <taxon>Halocaridina</taxon>
    </lineage>
</organism>